<keyword evidence="14" id="KW-1185">Reference proteome</keyword>
<dbReference type="OrthoDB" id="508204at2759"/>
<dbReference type="PROSITE" id="PS00840">
    <property type="entry name" value="SUMT_2"/>
    <property type="match status" value="1"/>
</dbReference>
<evidence type="ECO:0000313" key="13">
    <source>
        <dbReference type="EMBL" id="EGV60349.1"/>
    </source>
</evidence>
<dbReference type="Gene3D" id="3.30.950.10">
    <property type="entry name" value="Methyltransferase, Cobalt-precorrin-4 Transmethylase, Domain 2"/>
    <property type="match status" value="1"/>
</dbReference>
<dbReference type="Proteomes" id="UP000000707">
    <property type="component" value="Unassembled WGS sequence"/>
</dbReference>
<dbReference type="STRING" id="590646.G3BDP4"/>
<dbReference type="InterPro" id="IPR050161">
    <property type="entry name" value="Siro_Cobalamin_biosynth"/>
</dbReference>
<sequence>NMLVNWKCEGEVHLVVGDINGIISHRLKTIVDSGATPILITQTPNNLEYEQYNKQFDLKDLHRGRAETMNIVDKVTVNIASDGVKRQIYNECRRLRIPISTIDSAEYCTYSAVTTYKKGGFQVGVTTSGNGCKLGSRIKREIVSKLPPDIDSICQNVGDLRRVILQQDGVFDSDDDDTNLQLNVLVKEFDMNEQDLKMKRINWLNQIVEYYPLEKLRGLKLQDLEDGAGALPAYTRTDTCAAKRAKGKVLQKKGTISLVGAGPGSVSLLTKGAVDEIISAELVLADKLVPQEVLDMVPKKTELFIARKFPGNAERAQQELLELGLEALNKGFKVVRLKQGDPYIFGRGGEEYLFFKEHGFIPLVLPGITSALSAPLLANIPMTHRDVSDQVLICTGTGKKGCLPNIPEFVTTRTTVFLMALHRINEFVDALVEKGWDTELPCAIVERASCPDQRIIKSRLMELPDVVQKYGSRPPGLLVTGYVTNLLNDDILVEGVTNAVPGYTLPA</sequence>
<dbReference type="KEGG" id="cten:18246212"/>
<protein>
    <recommendedName>
        <fullName evidence="2">uroporphyrinogen-III C-methyltransferase</fullName>
        <ecNumber evidence="2">2.1.1.107</ecNumber>
    </recommendedName>
</protein>
<keyword evidence="8" id="KW-0627">Porphyrin biosynthesis</keyword>
<dbReference type="InterPro" id="IPR003043">
    <property type="entry name" value="Uropor_MeTrfase_CS"/>
</dbReference>
<comment type="function">
    <text evidence="10">Siroheme synthase involved in methionine biosynthesis.</text>
</comment>
<dbReference type="PANTHER" id="PTHR45790">
    <property type="entry name" value="SIROHEME SYNTHASE-RELATED"/>
    <property type="match status" value="1"/>
</dbReference>
<evidence type="ECO:0000256" key="11">
    <source>
        <dbReference type="RuleBase" id="RU003960"/>
    </source>
</evidence>
<evidence type="ECO:0000256" key="7">
    <source>
        <dbReference type="ARBA" id="ARBA00023167"/>
    </source>
</evidence>
<dbReference type="eggNOG" id="KOG1527">
    <property type="taxonomic scope" value="Eukaryota"/>
</dbReference>
<comment type="similarity">
    <text evidence="1 11">Belongs to the precorrin methyltransferase family.</text>
</comment>
<dbReference type="EC" id="2.1.1.107" evidence="2"/>
<dbReference type="EMBL" id="GL996528">
    <property type="protein sequence ID" value="EGV60349.1"/>
    <property type="molecule type" value="Genomic_DNA"/>
</dbReference>
<dbReference type="InterPro" id="IPR035996">
    <property type="entry name" value="4pyrrol_Methylase_sf"/>
</dbReference>
<evidence type="ECO:0000256" key="4">
    <source>
        <dbReference type="ARBA" id="ARBA00022605"/>
    </source>
</evidence>
<dbReference type="FunFam" id="3.30.950.10:FF:000005">
    <property type="entry name" value="Uroporphyrin-III c-methyltransferase, putative"/>
    <property type="match status" value="1"/>
</dbReference>
<dbReference type="GO" id="GO:0000103">
    <property type="term" value="P:sulfate assimilation"/>
    <property type="evidence" value="ECO:0007669"/>
    <property type="project" value="InterPro"/>
</dbReference>
<dbReference type="InterPro" id="IPR014776">
    <property type="entry name" value="4pyrrole_Mease_sub2"/>
</dbReference>
<dbReference type="HOGENOM" id="CLU_011276_11_1_1"/>
<dbReference type="GO" id="GO:0004851">
    <property type="term" value="F:uroporphyrin-III C-methyltransferase activity"/>
    <property type="evidence" value="ECO:0007669"/>
    <property type="project" value="UniProtKB-EC"/>
</dbReference>
<accession>G3BDP4</accession>
<dbReference type="InterPro" id="IPR000878">
    <property type="entry name" value="4pyrrol_Mease"/>
</dbReference>
<dbReference type="SUPFAM" id="SSF53790">
    <property type="entry name" value="Tetrapyrrole methylase"/>
    <property type="match status" value="1"/>
</dbReference>
<feature type="non-terminal residue" evidence="13">
    <location>
        <position position="1"/>
    </location>
</feature>
<name>G3BDP4_CANTC</name>
<dbReference type="PIRSF" id="PIRSF036555">
    <property type="entry name" value="SUMT_yeast"/>
    <property type="match status" value="1"/>
</dbReference>
<dbReference type="Gene3D" id="3.40.50.720">
    <property type="entry name" value="NAD(P)-binding Rossmann-like Domain"/>
    <property type="match status" value="1"/>
</dbReference>
<dbReference type="GO" id="GO:0009086">
    <property type="term" value="P:methionine biosynthetic process"/>
    <property type="evidence" value="ECO:0007669"/>
    <property type="project" value="UniProtKB-KW"/>
</dbReference>
<dbReference type="Pfam" id="PF13241">
    <property type="entry name" value="NAD_binding_7"/>
    <property type="match status" value="1"/>
</dbReference>
<proteinExistence type="inferred from homology"/>
<keyword evidence="3 11" id="KW-0489">Methyltransferase</keyword>
<evidence type="ECO:0000256" key="3">
    <source>
        <dbReference type="ARBA" id="ARBA00022603"/>
    </source>
</evidence>
<evidence type="ECO:0000256" key="10">
    <source>
        <dbReference type="ARBA" id="ARBA00055636"/>
    </source>
</evidence>
<keyword evidence="6" id="KW-0949">S-adenosyl-L-methionine</keyword>
<evidence type="ECO:0000256" key="1">
    <source>
        <dbReference type="ARBA" id="ARBA00005879"/>
    </source>
</evidence>
<evidence type="ECO:0000256" key="5">
    <source>
        <dbReference type="ARBA" id="ARBA00022679"/>
    </source>
</evidence>
<dbReference type="InterPro" id="IPR014777">
    <property type="entry name" value="4pyrrole_Mease_sub1"/>
</dbReference>
<dbReference type="FunFam" id="3.40.1010.10:FF:000006">
    <property type="entry name" value="Siroheme synthase, putative"/>
    <property type="match status" value="1"/>
</dbReference>
<keyword evidence="7" id="KW-0486">Methionine biosynthesis</keyword>
<reference evidence="13 14" key="1">
    <citation type="journal article" date="2011" name="Proc. Natl. Acad. Sci. U.S.A.">
        <title>Comparative genomics of xylose-fermenting fungi for enhanced biofuel production.</title>
        <authorList>
            <person name="Wohlbach D.J."/>
            <person name="Kuo A."/>
            <person name="Sato T.K."/>
            <person name="Potts K.M."/>
            <person name="Salamov A.A."/>
            <person name="LaButti K.M."/>
            <person name="Sun H."/>
            <person name="Clum A."/>
            <person name="Pangilinan J.L."/>
            <person name="Lindquist E.A."/>
            <person name="Lucas S."/>
            <person name="Lapidus A."/>
            <person name="Jin M."/>
            <person name="Gunawan C."/>
            <person name="Balan V."/>
            <person name="Dale B.E."/>
            <person name="Jeffries T.W."/>
            <person name="Zinkel R."/>
            <person name="Barry K.W."/>
            <person name="Grigoriev I.V."/>
            <person name="Gasch A.P."/>
        </authorList>
    </citation>
    <scope>NUCLEOTIDE SEQUENCE [LARGE SCALE GENOMIC DNA]</scope>
    <source>
        <strain evidence="14">ATCC 10573 / BCRC 21748 / CBS 615 / JCM 9827 / NBRC 10315 / NRRL Y-1498 / VKM Y-70</strain>
    </source>
</reference>
<dbReference type="Pfam" id="PF00590">
    <property type="entry name" value="TP_methylase"/>
    <property type="match status" value="1"/>
</dbReference>
<dbReference type="CDD" id="cd11642">
    <property type="entry name" value="SUMT"/>
    <property type="match status" value="1"/>
</dbReference>
<evidence type="ECO:0000259" key="12">
    <source>
        <dbReference type="Pfam" id="PF00590"/>
    </source>
</evidence>
<keyword evidence="4" id="KW-0028">Amino-acid biosynthesis</keyword>
<dbReference type="InterPro" id="IPR012066">
    <property type="entry name" value="Met1_fungi"/>
</dbReference>
<organism evidence="14">
    <name type="scientific">Candida tenuis (strain ATCC 10573 / BCRC 21748 / CBS 615 / JCM 9827 / NBRC 10315 / NRRL Y-1498 / VKM Y-70)</name>
    <name type="common">Yeast</name>
    <name type="synonym">Yamadazyma tenuis</name>
    <dbReference type="NCBI Taxonomy" id="590646"/>
    <lineage>
        <taxon>Eukaryota</taxon>
        <taxon>Fungi</taxon>
        <taxon>Dikarya</taxon>
        <taxon>Ascomycota</taxon>
        <taxon>Saccharomycotina</taxon>
        <taxon>Pichiomycetes</taxon>
        <taxon>Debaryomycetaceae</taxon>
        <taxon>Yamadazyma</taxon>
    </lineage>
</organism>
<keyword evidence="5 11" id="KW-0808">Transferase</keyword>
<evidence type="ECO:0000313" key="14">
    <source>
        <dbReference type="Proteomes" id="UP000000707"/>
    </source>
</evidence>
<feature type="domain" description="Tetrapyrrole methylase" evidence="12">
    <location>
        <begin position="256"/>
        <end position="463"/>
    </location>
</feature>
<dbReference type="GO" id="GO:0032259">
    <property type="term" value="P:methylation"/>
    <property type="evidence" value="ECO:0007669"/>
    <property type="project" value="UniProtKB-KW"/>
</dbReference>
<dbReference type="GeneID" id="18246212"/>
<dbReference type="GO" id="GO:0019354">
    <property type="term" value="P:siroheme biosynthetic process"/>
    <property type="evidence" value="ECO:0007669"/>
    <property type="project" value="InterPro"/>
</dbReference>
<dbReference type="AlphaFoldDB" id="G3BDP4"/>
<evidence type="ECO:0000256" key="8">
    <source>
        <dbReference type="ARBA" id="ARBA00023244"/>
    </source>
</evidence>
<evidence type="ECO:0000256" key="2">
    <source>
        <dbReference type="ARBA" id="ARBA00012162"/>
    </source>
</evidence>
<dbReference type="NCBIfam" id="TIGR01469">
    <property type="entry name" value="cobA_cysG_Cterm"/>
    <property type="match status" value="1"/>
</dbReference>
<dbReference type="PANTHER" id="PTHR45790:SF6">
    <property type="entry name" value="UROPORPHYRINOGEN-III C-METHYLTRANSFERASE"/>
    <property type="match status" value="1"/>
</dbReference>
<gene>
    <name evidence="13" type="ORF">CANTEDRAFT_110663</name>
</gene>
<dbReference type="InterPro" id="IPR006366">
    <property type="entry name" value="CobA/CysG_C"/>
</dbReference>
<dbReference type="SUPFAM" id="SSF75615">
    <property type="entry name" value="Siroheme synthase middle domains-like"/>
    <property type="match status" value="1"/>
</dbReference>
<comment type="catalytic activity">
    <reaction evidence="9">
        <text>uroporphyrinogen III + 2 S-adenosyl-L-methionine = precorrin-2 + 2 S-adenosyl-L-homocysteine + H(+)</text>
        <dbReference type="Rhea" id="RHEA:32459"/>
        <dbReference type="ChEBI" id="CHEBI:15378"/>
        <dbReference type="ChEBI" id="CHEBI:57308"/>
        <dbReference type="ChEBI" id="CHEBI:57856"/>
        <dbReference type="ChEBI" id="CHEBI:58827"/>
        <dbReference type="ChEBI" id="CHEBI:59789"/>
        <dbReference type="EC" id="2.1.1.107"/>
    </reaction>
</comment>
<evidence type="ECO:0000256" key="9">
    <source>
        <dbReference type="ARBA" id="ARBA00052360"/>
    </source>
</evidence>
<evidence type="ECO:0000256" key="6">
    <source>
        <dbReference type="ARBA" id="ARBA00022691"/>
    </source>
</evidence>
<dbReference type="Gene3D" id="3.40.1010.10">
    <property type="entry name" value="Cobalt-precorrin-4 Transmethylase, Domain 1"/>
    <property type="match status" value="1"/>
</dbReference>